<dbReference type="Gene3D" id="2.170.120.30">
    <property type="match status" value="2"/>
</dbReference>
<dbReference type="InterPro" id="IPR053154">
    <property type="entry name" value="c-di-AMP_regulator"/>
</dbReference>
<evidence type="ECO:0000313" key="2">
    <source>
        <dbReference type="Proteomes" id="UP000480246"/>
    </source>
</evidence>
<dbReference type="AlphaFoldDB" id="A0A7C8KMV0"/>
<dbReference type="Proteomes" id="UP000480246">
    <property type="component" value="Unassembled WGS sequence"/>
</dbReference>
<sequence length="422" mass="46081">MNKWLEKPWVIRIVALALSVLLFVVVAFDQNVSEEDDGFGNIFGTTNETRTLEDMPVNLQIDQEKYVVSGVPETAKVTLQGSVSLVASTYTQRNFEVFVDLEGLGPGTHVVPLQVSGISNQLSNVYIEPQEVEVSIEERASEEYSLTIDIINRDQIAAGYEVGNVYADPQTVTVTSSRSIVDRIAIVKAFIDVNGVDESFTEDNVPVKVYDNQGNELSVRIDPPTTDITVDVKNPNKTVPISLETTTELAEGLRITSMDLETEEATVFAAESYLEGLEQIQTNAIDLSEITESGTYEVELNIPQEVRKVEPATVNAVIEVEQAEERVVENVPITIEGQPEDGATSFVTPSSGTTSVTVRGFPSDIEGLTAENLPISVVLDNQSPGEYTLPINNNISEEILENVEIEPAINEATILVELTGNE</sequence>
<name>A0A7C8KMV0_9BACI</name>
<proteinExistence type="predicted"/>
<protein>
    <recommendedName>
        <fullName evidence="3">YbbR domain-containing protein</fullName>
    </recommendedName>
</protein>
<accession>A0A7C8KMV0</accession>
<evidence type="ECO:0008006" key="3">
    <source>
        <dbReference type="Google" id="ProtNLM"/>
    </source>
</evidence>
<dbReference type="EMBL" id="WEID01000103">
    <property type="protein sequence ID" value="KAB8126662.1"/>
    <property type="molecule type" value="Genomic_DNA"/>
</dbReference>
<evidence type="ECO:0000313" key="1">
    <source>
        <dbReference type="EMBL" id="KAB8126662.1"/>
    </source>
</evidence>
<keyword evidence="2" id="KW-1185">Reference proteome</keyword>
<dbReference type="Pfam" id="PF07949">
    <property type="entry name" value="YbbR"/>
    <property type="match status" value="3"/>
</dbReference>
<gene>
    <name evidence="1" type="ORF">F9U64_19445</name>
</gene>
<dbReference type="OrthoDB" id="2960905at2"/>
<organism evidence="1 2">
    <name type="scientific">Gracilibacillus oryzae</name>
    <dbReference type="NCBI Taxonomy" id="1672701"/>
    <lineage>
        <taxon>Bacteria</taxon>
        <taxon>Bacillati</taxon>
        <taxon>Bacillota</taxon>
        <taxon>Bacilli</taxon>
        <taxon>Bacillales</taxon>
        <taxon>Bacillaceae</taxon>
        <taxon>Gracilibacillus</taxon>
    </lineage>
</organism>
<dbReference type="InterPro" id="IPR012505">
    <property type="entry name" value="YbbR"/>
</dbReference>
<dbReference type="PANTHER" id="PTHR37804">
    <property type="entry name" value="CDAA REGULATORY PROTEIN CDAR"/>
    <property type="match status" value="1"/>
</dbReference>
<comment type="caution">
    <text evidence="1">The sequence shown here is derived from an EMBL/GenBank/DDBJ whole genome shotgun (WGS) entry which is preliminary data.</text>
</comment>
<reference evidence="1 2" key="1">
    <citation type="submission" date="2019-10" db="EMBL/GenBank/DDBJ databases">
        <title>Gracilibacillus sp. nov. isolated from rice seeds.</title>
        <authorList>
            <person name="He S."/>
        </authorList>
    </citation>
    <scope>NUCLEOTIDE SEQUENCE [LARGE SCALE GENOMIC DNA]</scope>
    <source>
        <strain evidence="1 2">TD8</strain>
    </source>
</reference>
<dbReference type="PANTHER" id="PTHR37804:SF1">
    <property type="entry name" value="CDAA REGULATORY PROTEIN CDAR"/>
    <property type="match status" value="1"/>
</dbReference>
<dbReference type="Gene3D" id="2.170.120.40">
    <property type="entry name" value="YbbR-like domain"/>
    <property type="match status" value="2"/>
</dbReference>